<evidence type="ECO:0000313" key="1">
    <source>
        <dbReference type="EMBL" id="PQA86784.1"/>
    </source>
</evidence>
<comment type="caution">
    <text evidence="1">The sequence shown here is derived from an EMBL/GenBank/DDBJ whole genome shotgun (WGS) entry which is preliminary data.</text>
</comment>
<dbReference type="RefSeq" id="WP_104830901.1">
    <property type="nucleotide sequence ID" value="NZ_PJCH01000011.1"/>
</dbReference>
<dbReference type="EMBL" id="PJCH01000011">
    <property type="protein sequence ID" value="PQA86784.1"/>
    <property type="molecule type" value="Genomic_DNA"/>
</dbReference>
<organism evidence="1 2">
    <name type="scientific">Hyphococcus luteus</name>
    <dbReference type="NCBI Taxonomy" id="2058213"/>
    <lineage>
        <taxon>Bacteria</taxon>
        <taxon>Pseudomonadati</taxon>
        <taxon>Pseudomonadota</taxon>
        <taxon>Alphaproteobacteria</taxon>
        <taxon>Parvularculales</taxon>
        <taxon>Parvularculaceae</taxon>
        <taxon>Hyphococcus</taxon>
    </lineage>
</organism>
<evidence type="ECO:0008006" key="3">
    <source>
        <dbReference type="Google" id="ProtNLM"/>
    </source>
</evidence>
<dbReference type="AlphaFoldDB" id="A0A2S7K2Q2"/>
<accession>A0A2S7K2Q2</accession>
<keyword evidence="2" id="KW-1185">Reference proteome</keyword>
<dbReference type="Proteomes" id="UP000239504">
    <property type="component" value="Unassembled WGS sequence"/>
</dbReference>
<gene>
    <name evidence="1" type="ORF">CW354_14955</name>
</gene>
<sequence length="238" mass="25870">MSVVENIDRRRAERYEAAFGVRFSVNGGPEHLSPALNFTSRSLAIRSDMPVRAGDHVDVRFGGLPDIKGEVARVFPEGFAIMLSKGSLAMMTRSDLQAQDTESEAAPELSISSPFIRVNSPVAARALLSSSLDDEPGYNRHFLSILTADPAVLENVGKIWISAETTRWVASGLRIERRGNRGLAVMGLNDWQAHIGAAYGLKLTFVGDEMQEWTVEIEAEPVAAHLETLAPAKLAVNA</sequence>
<name>A0A2S7K2Q2_9PROT</name>
<reference evidence="1 2" key="1">
    <citation type="submission" date="2017-12" db="EMBL/GenBank/DDBJ databases">
        <authorList>
            <person name="Hurst M.R.H."/>
        </authorList>
    </citation>
    <scope>NUCLEOTIDE SEQUENCE [LARGE SCALE GENOMIC DNA]</scope>
    <source>
        <strain evidence="1 2">SY-3-19</strain>
    </source>
</reference>
<proteinExistence type="predicted"/>
<protein>
    <recommendedName>
        <fullName evidence="3">PilZ domain-containing protein</fullName>
    </recommendedName>
</protein>
<evidence type="ECO:0000313" key="2">
    <source>
        <dbReference type="Proteomes" id="UP000239504"/>
    </source>
</evidence>